<keyword evidence="2" id="KW-1185">Reference proteome</keyword>
<reference evidence="1 2" key="1">
    <citation type="submission" date="2020-10" db="EMBL/GenBank/DDBJ databases">
        <title>Aquamicrobium zhengzhouensis sp. nov., a exopolysaccharide producing bacterium isolated from farmland soil.</title>
        <authorList>
            <person name="Wang X."/>
        </authorList>
    </citation>
    <scope>NUCLEOTIDE SEQUENCE [LARGE SCALE GENOMIC DNA]</scope>
    <source>
        <strain evidence="2">cd-1</strain>
    </source>
</reference>
<accession>A0ABS0SB45</accession>
<sequence>MVAAWMAGQRLGLRRDGGDQACLAAVEHAGCRLLLVAVFDGSLMALARCIGMGAKLRHGGNGGIMVNRVSARARMRQWL</sequence>
<dbReference type="RefSeq" id="WP_198475917.1">
    <property type="nucleotide sequence ID" value="NZ_JADGMQ010000003.1"/>
</dbReference>
<protein>
    <submittedName>
        <fullName evidence="1">Uncharacterized protein</fullName>
    </submittedName>
</protein>
<dbReference type="Proteomes" id="UP000601789">
    <property type="component" value="Unassembled WGS sequence"/>
</dbReference>
<gene>
    <name evidence="1" type="ORF">IOD40_07565</name>
</gene>
<evidence type="ECO:0000313" key="2">
    <source>
        <dbReference type="Proteomes" id="UP000601789"/>
    </source>
</evidence>
<dbReference type="EMBL" id="JADGMQ010000003">
    <property type="protein sequence ID" value="MBI1620517.1"/>
    <property type="molecule type" value="Genomic_DNA"/>
</dbReference>
<comment type="caution">
    <text evidence="1">The sequence shown here is derived from an EMBL/GenBank/DDBJ whole genome shotgun (WGS) entry which is preliminary data.</text>
</comment>
<organism evidence="1 2">
    <name type="scientific">Aquamicrobium zhengzhouense</name>
    <dbReference type="NCBI Taxonomy" id="2781738"/>
    <lineage>
        <taxon>Bacteria</taxon>
        <taxon>Pseudomonadati</taxon>
        <taxon>Pseudomonadota</taxon>
        <taxon>Alphaproteobacteria</taxon>
        <taxon>Hyphomicrobiales</taxon>
        <taxon>Phyllobacteriaceae</taxon>
        <taxon>Aquamicrobium</taxon>
    </lineage>
</organism>
<proteinExistence type="predicted"/>
<name>A0ABS0SB45_9HYPH</name>
<evidence type="ECO:0000313" key="1">
    <source>
        <dbReference type="EMBL" id="MBI1620517.1"/>
    </source>
</evidence>